<evidence type="ECO:0000256" key="1">
    <source>
        <dbReference type="SAM" id="Phobius"/>
    </source>
</evidence>
<evidence type="ECO:0000313" key="3">
    <source>
        <dbReference type="Proteomes" id="UP000198582"/>
    </source>
</evidence>
<keyword evidence="1" id="KW-1133">Transmembrane helix</keyword>
<dbReference type="OrthoDB" id="3633953at2"/>
<gene>
    <name evidence="2" type="ORF">SAMN04489732_101315</name>
</gene>
<dbReference type="Proteomes" id="UP000198582">
    <property type="component" value="Unassembled WGS sequence"/>
</dbReference>
<reference evidence="2 3" key="1">
    <citation type="submission" date="2016-10" db="EMBL/GenBank/DDBJ databases">
        <authorList>
            <person name="de Groot N.N."/>
        </authorList>
    </citation>
    <scope>NUCLEOTIDE SEQUENCE [LARGE SCALE GENOMIC DNA]</scope>
    <source>
        <strain evidence="2 3">DSM 44993</strain>
    </source>
</reference>
<accession>A0A1H8QDS4</accession>
<keyword evidence="3" id="KW-1185">Reference proteome</keyword>
<keyword evidence="1" id="KW-0812">Transmembrane</keyword>
<sequence length="60" mass="6816">MAKGGPLSWLRRWTDWFENRGVYIPGEESRAVDPVRDFGWLMVAWGAGVAVFILLFAFAV</sequence>
<proteinExistence type="predicted"/>
<organism evidence="2 3">
    <name type="scientific">Amycolatopsis saalfeldensis</name>
    <dbReference type="NCBI Taxonomy" id="394193"/>
    <lineage>
        <taxon>Bacteria</taxon>
        <taxon>Bacillati</taxon>
        <taxon>Actinomycetota</taxon>
        <taxon>Actinomycetes</taxon>
        <taxon>Pseudonocardiales</taxon>
        <taxon>Pseudonocardiaceae</taxon>
        <taxon>Amycolatopsis</taxon>
    </lineage>
</organism>
<dbReference type="EMBL" id="FOEF01000001">
    <property type="protein sequence ID" value="SEO52385.1"/>
    <property type="molecule type" value="Genomic_DNA"/>
</dbReference>
<dbReference type="AlphaFoldDB" id="A0A1H8QDS4"/>
<feature type="transmembrane region" description="Helical" evidence="1">
    <location>
        <begin position="38"/>
        <end position="59"/>
    </location>
</feature>
<evidence type="ECO:0000313" key="2">
    <source>
        <dbReference type="EMBL" id="SEO52385.1"/>
    </source>
</evidence>
<dbReference type="STRING" id="394193.SAMN04489732_101315"/>
<keyword evidence="1" id="KW-0472">Membrane</keyword>
<name>A0A1H8QDS4_9PSEU</name>
<protein>
    <submittedName>
        <fullName evidence="2">Uncharacterized protein</fullName>
    </submittedName>
</protein>
<dbReference type="RefSeq" id="WP_091611324.1">
    <property type="nucleotide sequence ID" value="NZ_FOEF01000001.1"/>
</dbReference>